<reference evidence="2 3" key="1">
    <citation type="submission" date="2019-08" db="EMBL/GenBank/DDBJ databases">
        <title>Complete genome sequence of Terriglobus albidus strain ORNL.</title>
        <authorList>
            <person name="Podar M."/>
        </authorList>
    </citation>
    <scope>NUCLEOTIDE SEQUENCE [LARGE SCALE GENOMIC DNA]</scope>
    <source>
        <strain evidence="2 3">ORNL</strain>
    </source>
</reference>
<protein>
    <submittedName>
        <fullName evidence="2">Nuclear transport factor 2 family protein</fullName>
    </submittedName>
</protein>
<accession>A0A5B9E5Z6</accession>
<name>A0A5B9E5Z6_9BACT</name>
<dbReference type="InterPro" id="IPR032710">
    <property type="entry name" value="NTF2-like_dom_sf"/>
</dbReference>
<dbReference type="InterPro" id="IPR027843">
    <property type="entry name" value="DUF4440"/>
</dbReference>
<evidence type="ECO:0000313" key="3">
    <source>
        <dbReference type="Proteomes" id="UP000321820"/>
    </source>
</evidence>
<dbReference type="KEGG" id="talb:FTW19_02665"/>
<keyword evidence="3" id="KW-1185">Reference proteome</keyword>
<dbReference type="AlphaFoldDB" id="A0A5B9E5Z6"/>
<evidence type="ECO:0000313" key="2">
    <source>
        <dbReference type="EMBL" id="QEE27004.1"/>
    </source>
</evidence>
<dbReference type="Gene3D" id="3.10.450.50">
    <property type="match status" value="1"/>
</dbReference>
<proteinExistence type="predicted"/>
<evidence type="ECO:0000259" key="1">
    <source>
        <dbReference type="Pfam" id="PF14534"/>
    </source>
</evidence>
<gene>
    <name evidence="2" type="ORF">FTW19_02665</name>
</gene>
<dbReference type="Proteomes" id="UP000321820">
    <property type="component" value="Chromosome"/>
</dbReference>
<organism evidence="2 3">
    <name type="scientific">Terriglobus albidus</name>
    <dbReference type="NCBI Taxonomy" id="1592106"/>
    <lineage>
        <taxon>Bacteria</taxon>
        <taxon>Pseudomonadati</taxon>
        <taxon>Acidobacteriota</taxon>
        <taxon>Terriglobia</taxon>
        <taxon>Terriglobales</taxon>
        <taxon>Acidobacteriaceae</taxon>
        <taxon>Terriglobus</taxon>
    </lineage>
</organism>
<feature type="domain" description="DUF4440" evidence="1">
    <location>
        <begin position="145"/>
        <end position="253"/>
    </location>
</feature>
<sequence>MCDFRTLDPRCSRGCSESRPTHAAHLQLSTFNFQLLAPPQRASNQEKCARIITFCRGFPLLNRGIRVCSESGSWLLKVLLTLRRKQGYTPYTLPMKYAVKFAMLALAVAAPIAIHAQVFRQVGMAPVNGVRKIASGNKPHSHRQIEALEEQWRQAQLRADTDTMSKMMADDYIGISANGMVQTKQQMVERVTNRKINITRMDVDELKVKIINGSTAVVTSQVDVDGEMDGRPLHGKYLYTRVYARQAGGGWKVVNFEATRMRPEPDKIADNK</sequence>
<dbReference type="SUPFAM" id="SSF54427">
    <property type="entry name" value="NTF2-like"/>
    <property type="match status" value="1"/>
</dbReference>
<dbReference type="EMBL" id="CP042806">
    <property type="protein sequence ID" value="QEE27004.1"/>
    <property type="molecule type" value="Genomic_DNA"/>
</dbReference>
<dbReference type="Pfam" id="PF14534">
    <property type="entry name" value="DUF4440"/>
    <property type="match status" value="1"/>
</dbReference>
<dbReference type="OrthoDB" id="123109at2"/>